<dbReference type="InterPro" id="IPR006311">
    <property type="entry name" value="TAT_signal"/>
</dbReference>
<evidence type="ECO:0000256" key="1">
    <source>
        <dbReference type="SAM" id="Phobius"/>
    </source>
</evidence>
<dbReference type="PROSITE" id="PS51318">
    <property type="entry name" value="TAT"/>
    <property type="match status" value="1"/>
</dbReference>
<dbReference type="AlphaFoldDB" id="D2Q005"/>
<dbReference type="HOGENOM" id="CLU_112403_0_0_11"/>
<dbReference type="STRING" id="479435.Kfla_0898"/>
<accession>D2Q005</accession>
<sequence length="231" mass="24529">MTLSPRLRRTAVAAGAGIGTAGALTGVLMLGPVAAMALLALVFVLVWPLAAVIKHLADETTYRSPALVGAYAAAGVLCLPGLARLVAWGAAGIAIILVVVLVFVLLDLVLPDGRRSRRGRRGPQELSFRLTDHQLAQVGPTDEADAMDDEKLFASLRCPLSTEELCTVWTETTATLAQGAGARDRQTVAEVRRICLDEFERRNPAGFQRWIEAGAPSDPGTFLLPHPGSEN</sequence>
<dbReference type="Proteomes" id="UP000007967">
    <property type="component" value="Chromosome"/>
</dbReference>
<feature type="transmembrane region" description="Helical" evidence="1">
    <location>
        <begin position="33"/>
        <end position="53"/>
    </location>
</feature>
<evidence type="ECO:0000313" key="2">
    <source>
        <dbReference type="EMBL" id="ADB30003.1"/>
    </source>
</evidence>
<gene>
    <name evidence="2" type="ordered locus">Kfla_0898</name>
</gene>
<dbReference type="RefSeq" id="WP_012918559.1">
    <property type="nucleotide sequence ID" value="NC_013729.1"/>
</dbReference>
<protein>
    <submittedName>
        <fullName evidence="2">Uncharacterized protein</fullName>
    </submittedName>
</protein>
<feature type="transmembrane region" description="Helical" evidence="1">
    <location>
        <begin position="89"/>
        <end position="110"/>
    </location>
</feature>
<keyword evidence="1" id="KW-0472">Membrane</keyword>
<dbReference type="OrthoDB" id="3827100at2"/>
<evidence type="ECO:0000313" key="3">
    <source>
        <dbReference type="Proteomes" id="UP000007967"/>
    </source>
</evidence>
<keyword evidence="1" id="KW-1133">Transmembrane helix</keyword>
<reference evidence="2 3" key="2">
    <citation type="journal article" date="2010" name="Stand. Genomic Sci.">
        <title>Complete genome sequence of Kribbella flavida type strain (IFO 14399).</title>
        <authorList>
            <person name="Pukall R."/>
            <person name="Lapidus A."/>
            <person name="Glavina Del Rio T."/>
            <person name="Copeland A."/>
            <person name="Tice H."/>
            <person name="Cheng J.-F."/>
            <person name="Lucas S."/>
            <person name="Chen F."/>
            <person name="Nolan M."/>
            <person name="LaButti K."/>
            <person name="Pati A."/>
            <person name="Ivanova N."/>
            <person name="Mavrommatis K."/>
            <person name="Mikhailova N."/>
            <person name="Pitluck S."/>
            <person name="Bruce D."/>
            <person name="Goodwin L."/>
            <person name="Land M."/>
            <person name="Hauser L."/>
            <person name="Chang Y.-J."/>
            <person name="Jeffries C.D."/>
            <person name="Chen A."/>
            <person name="Palaniappan K."/>
            <person name="Chain P."/>
            <person name="Rohde M."/>
            <person name="Goeker M."/>
            <person name="Bristow J."/>
            <person name="Eisen J.A."/>
            <person name="Markowitz V."/>
            <person name="Hugenholtz P."/>
            <person name="Kyrpides N.C."/>
            <person name="Klenk H.-P."/>
            <person name="Brettin T."/>
        </authorList>
    </citation>
    <scope>NUCLEOTIDE SEQUENCE [LARGE SCALE GENOMIC DNA]</scope>
    <source>
        <strain evidence="3">DSM 17836 / JCM 10339 / NBRC 14399</strain>
    </source>
</reference>
<keyword evidence="3" id="KW-1185">Reference proteome</keyword>
<organism evidence="2 3">
    <name type="scientific">Kribbella flavida (strain DSM 17836 / JCM 10339 / NBRC 14399)</name>
    <dbReference type="NCBI Taxonomy" id="479435"/>
    <lineage>
        <taxon>Bacteria</taxon>
        <taxon>Bacillati</taxon>
        <taxon>Actinomycetota</taxon>
        <taxon>Actinomycetes</taxon>
        <taxon>Propionibacteriales</taxon>
        <taxon>Kribbellaceae</taxon>
        <taxon>Kribbella</taxon>
    </lineage>
</organism>
<dbReference type="KEGG" id="kfl:Kfla_0898"/>
<dbReference type="EMBL" id="CP001736">
    <property type="protein sequence ID" value="ADB30003.1"/>
    <property type="molecule type" value="Genomic_DNA"/>
</dbReference>
<keyword evidence="1" id="KW-0812">Transmembrane</keyword>
<reference evidence="3" key="1">
    <citation type="submission" date="2009-09" db="EMBL/GenBank/DDBJ databases">
        <title>The complete genome of Kribbella flavida DSM 17836.</title>
        <authorList>
            <consortium name="US DOE Joint Genome Institute (JGI-PGF)"/>
            <person name="Lucas S."/>
            <person name="Copeland A."/>
            <person name="Lapidus A."/>
            <person name="Glavina del Rio T."/>
            <person name="Dalin E."/>
            <person name="Tice H."/>
            <person name="Bruce D."/>
            <person name="Goodwin L."/>
            <person name="Pitluck S."/>
            <person name="Kyrpides N."/>
            <person name="Mavromatis K."/>
            <person name="Ivanova N."/>
            <person name="Saunders E."/>
            <person name="Brettin T."/>
            <person name="Detter J.C."/>
            <person name="Han C."/>
            <person name="Larimer F."/>
            <person name="Land M."/>
            <person name="Hauser L."/>
            <person name="Markowitz V."/>
            <person name="Cheng J.-F."/>
            <person name="Hugenholtz P."/>
            <person name="Woyke T."/>
            <person name="Wu D."/>
            <person name="Pukall R."/>
            <person name="Klenk H.-P."/>
            <person name="Eisen J.A."/>
        </authorList>
    </citation>
    <scope>NUCLEOTIDE SEQUENCE [LARGE SCALE GENOMIC DNA]</scope>
    <source>
        <strain evidence="3">DSM 17836 / JCM 10339 / NBRC 14399</strain>
    </source>
</reference>
<name>D2Q005_KRIFD</name>
<feature type="transmembrane region" description="Helical" evidence="1">
    <location>
        <begin position="65"/>
        <end position="83"/>
    </location>
</feature>
<proteinExistence type="predicted"/>